<dbReference type="InterPro" id="IPR036291">
    <property type="entry name" value="NAD(P)-bd_dom_sf"/>
</dbReference>
<dbReference type="InterPro" id="IPR046346">
    <property type="entry name" value="Aminoacid_DH-like_N_sf"/>
</dbReference>
<evidence type="ECO:0008006" key="6">
    <source>
        <dbReference type="Google" id="ProtNLM"/>
    </source>
</evidence>
<dbReference type="SUPFAM" id="SSF53223">
    <property type="entry name" value="Aminoacid dehydrogenase-like, N-terminal domain"/>
    <property type="match status" value="1"/>
</dbReference>
<dbReference type="SUPFAM" id="SSF51735">
    <property type="entry name" value="NAD(P)-binding Rossmann-fold domains"/>
    <property type="match status" value="1"/>
</dbReference>
<dbReference type="GO" id="GO:0004352">
    <property type="term" value="F:glutamate dehydrogenase (NAD+) activity"/>
    <property type="evidence" value="ECO:0007669"/>
    <property type="project" value="InterPro"/>
</dbReference>
<dbReference type="PANTHER" id="PTHR43403:SF1">
    <property type="entry name" value="NAD-SPECIFIC GLUTAMATE DEHYDROGENASE"/>
    <property type="match status" value="1"/>
</dbReference>
<reference evidence="4 5" key="1">
    <citation type="submission" date="2020-02" db="EMBL/GenBank/DDBJ databases">
        <authorList>
            <person name="Hogendoorn C."/>
        </authorList>
    </citation>
    <scope>NUCLEOTIDE SEQUENCE [LARGE SCALE GENOMIC DNA]</scope>
    <source>
        <strain evidence="4">METHB21</strain>
    </source>
</reference>
<organism evidence="4 5">
    <name type="scientific">Candidatus Methylobacter favarea</name>
    <dbReference type="NCBI Taxonomy" id="2707345"/>
    <lineage>
        <taxon>Bacteria</taxon>
        <taxon>Pseudomonadati</taxon>
        <taxon>Pseudomonadota</taxon>
        <taxon>Gammaproteobacteria</taxon>
        <taxon>Methylococcales</taxon>
        <taxon>Methylococcaceae</taxon>
        <taxon>Methylobacter</taxon>
    </lineage>
</organism>
<keyword evidence="5" id="KW-1185">Reference proteome</keyword>
<evidence type="ECO:0000259" key="3">
    <source>
        <dbReference type="Pfam" id="PF21074"/>
    </source>
</evidence>
<dbReference type="Gene3D" id="3.40.50.720">
    <property type="entry name" value="NAD(P)-binding Rossmann-like Domain"/>
    <property type="match status" value="1"/>
</dbReference>
<dbReference type="InterPro" id="IPR007780">
    <property type="entry name" value="NAD_Glu_DH_bac"/>
</dbReference>
<dbReference type="Pfam" id="PF21079">
    <property type="entry name" value="GDH_HM2"/>
    <property type="match status" value="1"/>
</dbReference>
<dbReference type="GO" id="GO:0006538">
    <property type="term" value="P:L-glutamate catabolic process"/>
    <property type="evidence" value="ECO:0007669"/>
    <property type="project" value="InterPro"/>
</dbReference>
<gene>
    <name evidence="4" type="ORF">METHB2_670013</name>
</gene>
<evidence type="ECO:0000313" key="5">
    <source>
        <dbReference type="Proteomes" id="UP000494216"/>
    </source>
</evidence>
<dbReference type="Pfam" id="PF05088">
    <property type="entry name" value="Bac_GDH_CD"/>
    <property type="match status" value="1"/>
</dbReference>
<keyword evidence="1" id="KW-0560">Oxidoreductase</keyword>
<dbReference type="InterPro" id="IPR049056">
    <property type="entry name" value="NAD_Glu_DH_HM3"/>
</dbReference>
<proteinExistence type="predicted"/>
<evidence type="ECO:0000256" key="1">
    <source>
        <dbReference type="ARBA" id="ARBA00023002"/>
    </source>
</evidence>
<dbReference type="PANTHER" id="PTHR43403">
    <property type="entry name" value="NAD-SPECIFIC GLUTAMATE DEHYDROGENASE"/>
    <property type="match status" value="1"/>
</dbReference>
<dbReference type="InterPro" id="IPR048381">
    <property type="entry name" value="GDH_C"/>
</dbReference>
<protein>
    <recommendedName>
        <fullName evidence="6">Glutamate dehydrogenase</fullName>
    </recommendedName>
</protein>
<accession>A0A8S0Y6W7</accession>
<dbReference type="EMBL" id="CADCXN010000099">
    <property type="protein sequence ID" value="CAA9892359.1"/>
    <property type="molecule type" value="Genomic_DNA"/>
</dbReference>
<dbReference type="GO" id="GO:0004069">
    <property type="term" value="F:L-aspartate:2-oxoglutarate aminotransferase activity"/>
    <property type="evidence" value="ECO:0007669"/>
    <property type="project" value="InterPro"/>
</dbReference>
<dbReference type="Proteomes" id="UP000494216">
    <property type="component" value="Unassembled WGS sequence"/>
</dbReference>
<dbReference type="PIRSF" id="PIRSF036761">
    <property type="entry name" value="GDH_Mll4104"/>
    <property type="match status" value="1"/>
</dbReference>
<evidence type="ECO:0000259" key="2">
    <source>
        <dbReference type="Pfam" id="PF05088"/>
    </source>
</evidence>
<sequence length="1585" mass="179926">MKIILTTNEHEVKETRQRQTHATVAFLLDAHENVQKRRFLKKLAESLLLTDSYLISFPATLLATLIVKILEFIEAESAAVSIQSTPPFNDSSRWLFVNCQNAPYIVESILALQDKLNIRFQLLADTVLSIRRQNHEIVYLENNALAEENELLLIARLELIDEHGISLLTREISRVIATALKVDQSRLEMNARLLELKQADNLAEYSAFIDWLKKDAFILMGYQCVSSHLSEQENCSLIQKAIANIDSYSCYEADLLPELKKIVGRETTVIVQNIPVISPIIRCQPLVYIGFRQQTGKASWTEHGFIGLFNEVELNGVAGSVNALRKKISQTLSSIKVIRNSREYFQLKEIFNLFPKIEFFLFNDAQLQLIAQSLERYLHHSKGIKFLILTSTSSERISALIIVPQAFYKDGLEAVLEDFLCRELSCKLETSREVIPGGNYFGLQWILIPEQETTIINAYKLDRQLNRLARPWDISFQQLIERALGKKKGGRLWQKYHSAFPLEYKALVPPRYAVKDILSLEQLTSPDVQRISLLKPSQQEAHYRLHFYSQQERFLDEYIPALENMHFRVMDQVQFSLTVNGTLFIKSFTITAKKQCASFTQLKSRLLDALQVIFDGKVENDSLNKLVVLTGMSWRQVDVLRAYGNYYSQLGHRTTRASVHQALINNPKVALGLSDYFEVRFRPDPEWADPMIREEQALFPLRLQLLESIRSVSDINNDRILRTLFNLIDATMRSNFHQRCNDPEYFIAIKINSLGVIDMPVPRPQNEIYVHAVDMEGIHLRAGKISRGGIRWSDRPDDFRTEILGLMQTQTSKNALIIPTGAKGGFIVKKNSSKADFKTAGKKAYIRLMQGLLDLTDNYVAEKIVRAPGLVAYDDPDPYLVVAADKGTAQFSDLANSVSEQYRFWLADAFASGGSRGYDHKALGITARGAWECVKRHFRELGKDIQSEAFTVIGIGSMDGDVFGNGMLLSPCIRLVAAFSGQHIFIDPKPSDSDAPFNERKRLFALPGSSWDDYDRSLISEGGGVFHRSAKDIPVSPQLKKWLGIRYKSLDGESLIRYLLTAPVELLWLGGIGTYVKASLEKHEDVGDRSNDTVRVNAADLSAQVVGEGANLGFTQKARIEFSLRGGRINTDAVDNSAGVDTSDHEVNLKIFLTALHKKNIIADYQPLFISMTQEVCRLVLANNYAQSLCLSLEQRRALGNSAEFLQIVEYLEAVGFLDRAVESFLPTKEILSRPGQPLVRPELAVLMASSKMYLTQKIQESDGLLQEKYWDYYLQAYFPREITKHYKNLLPSHPLSTAIKATLVSNKIINQTGCRFLAPGLAGENINILDQVTCYLTFDRVLDGESLRQDIYALDNKIAAEKQYELLMQIDKIMASFCRWVLSQRKTIRPDAKTINGYNRYLKDYDAYFKQYEIGEAGTFSEQLDHYRKAGVPDALAQRIILIASLIDFPRLVSLSVETEWEFIPILKLFNEITDYLGLHEIYEQLAQLPVHDHWEQKVAADLQGDIKHLIEIMIKKILSSKESTCSTCAEYFELPVVKPNITRYRHVYKEINNVSTVTLAPYIALTRELEKLAESHAGQLSLA</sequence>
<dbReference type="Pfam" id="PF21078">
    <property type="entry name" value="GDH_HM3"/>
    <property type="match status" value="1"/>
</dbReference>
<dbReference type="InterPro" id="IPR049058">
    <property type="entry name" value="NAD_Glu_DH_HM2"/>
</dbReference>
<evidence type="ECO:0000313" key="4">
    <source>
        <dbReference type="EMBL" id="CAA9892359.1"/>
    </source>
</evidence>
<feature type="domain" description="NAD-specific glutamate dehydrogenase C-terminal" evidence="3">
    <location>
        <begin position="1236"/>
        <end position="1572"/>
    </location>
</feature>
<name>A0A8S0Y6W7_9GAMM</name>
<dbReference type="InterPro" id="IPR028971">
    <property type="entry name" value="NAD-GDH_cat"/>
</dbReference>
<feature type="domain" description="NAD-glutamate dehydrogenase catalytic" evidence="2">
    <location>
        <begin position="705"/>
        <end position="1193"/>
    </location>
</feature>
<dbReference type="Pfam" id="PF21074">
    <property type="entry name" value="GDH_C"/>
    <property type="match status" value="1"/>
</dbReference>
<comment type="caution">
    <text evidence="4">The sequence shown here is derived from an EMBL/GenBank/DDBJ whole genome shotgun (WGS) entry which is preliminary data.</text>
</comment>